<evidence type="ECO:0000313" key="3">
    <source>
        <dbReference type="Proteomes" id="UP000550609"/>
    </source>
</evidence>
<gene>
    <name evidence="2" type="ORF">H4O09_09840</name>
</gene>
<evidence type="ECO:0000259" key="1">
    <source>
        <dbReference type="Pfam" id="PF13588"/>
    </source>
</evidence>
<dbReference type="InterPro" id="IPR017035">
    <property type="entry name" value="UCP035009_HsdR_All3000-type"/>
</dbReference>
<dbReference type="PIRSF" id="PIRSF035009">
    <property type="entry name" value="UCP035009_HSDR_N"/>
    <property type="match status" value="1"/>
</dbReference>
<dbReference type="AlphaFoldDB" id="A0A7W3YVN8"/>
<evidence type="ECO:0000313" key="2">
    <source>
        <dbReference type="EMBL" id="MBB1117347.1"/>
    </source>
</evidence>
<dbReference type="GO" id="GO:0003677">
    <property type="term" value="F:DNA binding"/>
    <property type="evidence" value="ECO:0007669"/>
    <property type="project" value="UniProtKB-KW"/>
</dbReference>
<name>A0A7W3YVN8_9GAMM</name>
<feature type="domain" description="Type I restriction enzyme R protein N-terminal" evidence="1">
    <location>
        <begin position="24"/>
        <end position="121"/>
    </location>
</feature>
<dbReference type="Proteomes" id="UP000550609">
    <property type="component" value="Unassembled WGS sequence"/>
</dbReference>
<protein>
    <submittedName>
        <fullName evidence="2">Type I restriction enzyme HsdR N-terminal domain-containing protein</fullName>
    </submittedName>
</protein>
<dbReference type="RefSeq" id="WP_182622389.1">
    <property type="nucleotide sequence ID" value="NZ_JACIUV010000004.1"/>
</dbReference>
<dbReference type="GO" id="GO:0009307">
    <property type="term" value="P:DNA restriction-modification system"/>
    <property type="evidence" value="ECO:0007669"/>
    <property type="project" value="UniProtKB-KW"/>
</dbReference>
<dbReference type="GO" id="GO:0005524">
    <property type="term" value="F:ATP binding"/>
    <property type="evidence" value="ECO:0007669"/>
    <property type="project" value="UniProtKB-KW"/>
</dbReference>
<dbReference type="Pfam" id="PF13588">
    <property type="entry name" value="HSDR_N_2"/>
    <property type="match status" value="1"/>
</dbReference>
<comment type="caution">
    <text evidence="2">The sequence shown here is derived from an EMBL/GenBank/DDBJ whole genome shotgun (WGS) entry which is preliminary data.</text>
</comment>
<sequence length="370" mass="42132">MDFVDRLHGLSEKVAQQSQSIQTEEATKTAFVMPFIHHILGYDVFDPHEVTPEYICDVGTKKGEKIDYAIFKDGQIQILVECKKIGDSLQINHASQLFRYFHVTSARIAVLTNGRFYRFFTDLDAPNKMDEKPFMELDILEIDEHIIPELLKLTKAAFDVDSMVNAAGELKYVSSIKRLLSNMLSQPDDDFIRFVASRVYEGTITQKVREQFAELVRKAAAQFLNDQANERLKSAMTGPARHLPSMVDADAAQAPQLLVEDSKLVTTEEEIEAFMIVRAILRSRLEASRVVMRDNQSYCAVLLDDNNRKTLCRLHFNRAQKYIGFLDEKRNETRIPIASIDALYQHAQLILDAAERLDAAAEQRLVQADS</sequence>
<dbReference type="InterPro" id="IPR029464">
    <property type="entry name" value="HSDR_N"/>
</dbReference>
<organism evidence="2 3">
    <name type="scientific">Stenotrophomonas koreensis</name>
    <dbReference type="NCBI Taxonomy" id="266128"/>
    <lineage>
        <taxon>Bacteria</taxon>
        <taxon>Pseudomonadati</taxon>
        <taxon>Pseudomonadota</taxon>
        <taxon>Gammaproteobacteria</taxon>
        <taxon>Lysobacterales</taxon>
        <taxon>Lysobacteraceae</taxon>
        <taxon>Stenotrophomonas</taxon>
    </lineage>
</organism>
<dbReference type="EMBL" id="JACIUV010000004">
    <property type="protein sequence ID" value="MBB1117347.1"/>
    <property type="molecule type" value="Genomic_DNA"/>
</dbReference>
<dbReference type="GO" id="GO:0009035">
    <property type="term" value="F:type I site-specific deoxyribonuclease activity"/>
    <property type="evidence" value="ECO:0007669"/>
    <property type="project" value="UniProtKB-EC"/>
</dbReference>
<reference evidence="2 3" key="1">
    <citation type="submission" date="2020-08" db="EMBL/GenBank/DDBJ databases">
        <title>Stenotrophomonas sp. W1S232.</title>
        <authorList>
            <person name="Deng Y."/>
        </authorList>
    </citation>
    <scope>NUCLEOTIDE SEQUENCE [LARGE SCALE GENOMIC DNA]</scope>
    <source>
        <strain evidence="2 3">W1S232</strain>
    </source>
</reference>
<proteinExistence type="predicted"/>
<accession>A0A7W3YVN8</accession>